<organism evidence="2">
    <name type="scientific">marine sediment metagenome</name>
    <dbReference type="NCBI Taxonomy" id="412755"/>
    <lineage>
        <taxon>unclassified sequences</taxon>
        <taxon>metagenomes</taxon>
        <taxon>ecological metagenomes</taxon>
    </lineage>
</organism>
<proteinExistence type="predicted"/>
<feature type="compositionally biased region" description="Low complexity" evidence="1">
    <location>
        <begin position="23"/>
        <end position="32"/>
    </location>
</feature>
<feature type="non-terminal residue" evidence="2">
    <location>
        <position position="1"/>
    </location>
</feature>
<feature type="compositionally biased region" description="Pro residues" evidence="1">
    <location>
        <begin position="11"/>
        <end position="22"/>
    </location>
</feature>
<accession>X1D391</accession>
<reference evidence="2" key="1">
    <citation type="journal article" date="2014" name="Front. Microbiol.">
        <title>High frequency of phylogenetically diverse reductive dehalogenase-homologous genes in deep subseafloor sedimentary metagenomes.</title>
        <authorList>
            <person name="Kawai M."/>
            <person name="Futagami T."/>
            <person name="Toyoda A."/>
            <person name="Takaki Y."/>
            <person name="Nishi S."/>
            <person name="Hori S."/>
            <person name="Arai W."/>
            <person name="Tsubouchi T."/>
            <person name="Morono Y."/>
            <person name="Uchiyama I."/>
            <person name="Ito T."/>
            <person name="Fujiyama A."/>
            <person name="Inagaki F."/>
            <person name="Takami H."/>
        </authorList>
    </citation>
    <scope>NUCLEOTIDE SEQUENCE</scope>
    <source>
        <strain evidence="2">Expedition CK06-06</strain>
    </source>
</reference>
<gene>
    <name evidence="2" type="ORF">S01H4_49453</name>
</gene>
<protein>
    <submittedName>
        <fullName evidence="2">Uncharacterized protein</fullName>
    </submittedName>
</protein>
<feature type="region of interest" description="Disordered" evidence="1">
    <location>
        <begin position="1"/>
        <end position="48"/>
    </location>
</feature>
<evidence type="ECO:0000313" key="2">
    <source>
        <dbReference type="EMBL" id="GAG99572.1"/>
    </source>
</evidence>
<evidence type="ECO:0000256" key="1">
    <source>
        <dbReference type="SAM" id="MobiDB-lite"/>
    </source>
</evidence>
<dbReference type="EMBL" id="BART01027973">
    <property type="protein sequence ID" value="GAG99572.1"/>
    <property type="molecule type" value="Genomic_DNA"/>
</dbReference>
<sequence>ADKPSQAGEPQPLPAGPAPAPRRFPAVVAGRPIPAAPGHSSATARRRAVEDEIERLVQTITDRIVQAGEART</sequence>
<dbReference type="AlphaFoldDB" id="X1D391"/>
<comment type="caution">
    <text evidence="2">The sequence shown here is derived from an EMBL/GenBank/DDBJ whole genome shotgun (WGS) entry which is preliminary data.</text>
</comment>
<name>X1D391_9ZZZZ</name>